<reference evidence="1 2" key="1">
    <citation type="submission" date="2018-10" db="EMBL/GenBank/DDBJ databases">
        <title>Cohnella sp. M2MS4P-1, whole genome shotgun sequence.</title>
        <authorList>
            <person name="Tuo L."/>
        </authorList>
    </citation>
    <scope>NUCLEOTIDE SEQUENCE [LARGE SCALE GENOMIC DNA]</scope>
    <source>
        <strain evidence="1 2">M2MS4P-1</strain>
    </source>
</reference>
<accession>A0A494Y7M8</accession>
<dbReference type="EMBL" id="RBZM01000001">
    <property type="protein sequence ID" value="RKP58083.1"/>
    <property type="molecule type" value="Genomic_DNA"/>
</dbReference>
<dbReference type="Proteomes" id="UP000282076">
    <property type="component" value="Unassembled WGS sequence"/>
</dbReference>
<gene>
    <name evidence="1" type="ORF">D7Z26_00835</name>
</gene>
<keyword evidence="2" id="KW-1185">Reference proteome</keyword>
<evidence type="ECO:0000313" key="2">
    <source>
        <dbReference type="Proteomes" id="UP000282076"/>
    </source>
</evidence>
<sequence>MILTVHERDSLMSALEPDQREYLQNQLVRSRRTAFANAMAKAKGFHIAENTDPDEIEVLLDEWKYTGYIDAGKVSSELRCECGRPLRYQHHVEHKTSGEKKRFGIEHLKEHLGIDAATVAEVLKGFDAIDYELDELLLKINGGWQPNPELLQRAGTDIPDDVKIHLKLKLPLLERQIRKLGQLRLRKRVTAAPSILPVKAEMTHDLFSWNEEPRPSARAYGASLDSAWRDPVRAYLTSGVRSARVICELLISERNAPNDRMLTGKPMLYLQVCRFIEEVYPEAIIQMQGTDDRIYEI</sequence>
<evidence type="ECO:0000313" key="1">
    <source>
        <dbReference type="EMBL" id="RKP58083.1"/>
    </source>
</evidence>
<dbReference type="AlphaFoldDB" id="A0A494Y7M8"/>
<organism evidence="1 2">
    <name type="scientific">Cohnella endophytica</name>
    <dbReference type="NCBI Taxonomy" id="2419778"/>
    <lineage>
        <taxon>Bacteria</taxon>
        <taxon>Bacillati</taxon>
        <taxon>Bacillota</taxon>
        <taxon>Bacilli</taxon>
        <taxon>Bacillales</taxon>
        <taxon>Paenibacillaceae</taxon>
        <taxon>Cohnella</taxon>
    </lineage>
</organism>
<comment type="caution">
    <text evidence="1">The sequence shown here is derived from an EMBL/GenBank/DDBJ whole genome shotgun (WGS) entry which is preliminary data.</text>
</comment>
<protein>
    <submittedName>
        <fullName evidence="1">DUF3895 domain-containing protein</fullName>
    </submittedName>
</protein>
<dbReference type="OrthoDB" id="2183421at2"/>
<name>A0A494Y7M8_9BACL</name>
<proteinExistence type="predicted"/>